<reference evidence="2" key="1">
    <citation type="submission" date="2020-04" db="EMBL/GenBank/DDBJ databases">
        <authorList>
            <person name="Chiriac C."/>
            <person name="Salcher M."/>
            <person name="Ghai R."/>
            <person name="Kavagutti S V."/>
        </authorList>
    </citation>
    <scope>NUCLEOTIDE SEQUENCE</scope>
</reference>
<dbReference type="EMBL" id="LR796546">
    <property type="protein sequence ID" value="CAB4150544.1"/>
    <property type="molecule type" value="Genomic_DNA"/>
</dbReference>
<accession>A0A6J5MUF8</accession>
<evidence type="ECO:0000256" key="1">
    <source>
        <dbReference type="SAM" id="MobiDB-lite"/>
    </source>
</evidence>
<feature type="region of interest" description="Disordered" evidence="1">
    <location>
        <begin position="1"/>
        <end position="61"/>
    </location>
</feature>
<feature type="compositionally biased region" description="Basic and acidic residues" evidence="1">
    <location>
        <begin position="37"/>
        <end position="56"/>
    </location>
</feature>
<gene>
    <name evidence="2" type="ORF">UFOVP568_42</name>
</gene>
<protein>
    <submittedName>
        <fullName evidence="2">Uncharacterized protein</fullName>
    </submittedName>
</protein>
<proteinExistence type="predicted"/>
<organism evidence="2">
    <name type="scientific">uncultured Caudovirales phage</name>
    <dbReference type="NCBI Taxonomy" id="2100421"/>
    <lineage>
        <taxon>Viruses</taxon>
        <taxon>Duplodnaviria</taxon>
        <taxon>Heunggongvirae</taxon>
        <taxon>Uroviricota</taxon>
        <taxon>Caudoviricetes</taxon>
        <taxon>Peduoviridae</taxon>
        <taxon>Maltschvirus</taxon>
        <taxon>Maltschvirus maltsch</taxon>
    </lineage>
</organism>
<name>A0A6J5MUF8_9CAUD</name>
<feature type="compositionally biased region" description="Basic and acidic residues" evidence="1">
    <location>
        <begin position="19"/>
        <end position="29"/>
    </location>
</feature>
<evidence type="ECO:0000313" key="2">
    <source>
        <dbReference type="EMBL" id="CAB4150544.1"/>
    </source>
</evidence>
<sequence>MCGRRGGNGAAEMAAAQEAADREAARVRAEQAAAAKAETDRLRIEAEQRNAARRTEAMGAGRTRAMKALTDRGVDPNKYAADIEERLNYNASLLPSNTEDFTAQFGDPFVDSVINTLQTRERGNYTRALRDAFGTDFADRTFSTTADDPFVDAIINSQRGEAVNTLDRARLRGQLDDTGFAGATARIGSLEKAGRSTAQGLSDAVIGNRRSDINSMIQDAFGQAGSVDIGQAFDPSSYINRVNQRVGEYQGNLEGDVNAALQGQQFFDIGDIITRGGEAQGVANPTPAFLDTLAANEQRRQTPRGAGLGGTF</sequence>